<dbReference type="Pfam" id="PF01171">
    <property type="entry name" value="ATP_bind_3"/>
    <property type="match status" value="1"/>
</dbReference>
<evidence type="ECO:0000256" key="4">
    <source>
        <dbReference type="ARBA" id="ARBA00022694"/>
    </source>
</evidence>
<name>A0A5B8UK16_9BACT</name>
<dbReference type="GO" id="GO:0005524">
    <property type="term" value="F:ATP binding"/>
    <property type="evidence" value="ECO:0007669"/>
    <property type="project" value="UniProtKB-UniRule"/>
</dbReference>
<feature type="domain" description="Lysidine-tRNA(Ile) synthetase C-terminal" evidence="9">
    <location>
        <begin position="365"/>
        <end position="437"/>
    </location>
</feature>
<dbReference type="RefSeq" id="WP_146786902.1">
    <property type="nucleotide sequence ID" value="NZ_BAABIO010000001.1"/>
</dbReference>
<evidence type="ECO:0000256" key="8">
    <source>
        <dbReference type="HAMAP-Rule" id="MF_01161"/>
    </source>
</evidence>
<dbReference type="AlphaFoldDB" id="A0A5B8UK16"/>
<dbReference type="EC" id="6.3.4.19" evidence="8"/>
<dbReference type="SUPFAM" id="SSF52402">
    <property type="entry name" value="Adenine nucleotide alpha hydrolases-like"/>
    <property type="match status" value="1"/>
</dbReference>
<dbReference type="InterPro" id="IPR014729">
    <property type="entry name" value="Rossmann-like_a/b/a_fold"/>
</dbReference>
<reference evidence="10 11" key="1">
    <citation type="journal article" date="2015" name="Int. J. Syst. Evol. Microbiol.">
        <title>Flavisolibacter ginsenosidimutans sp. nov., with ginsenoside-converting activity isolated from soil used for cultivating ginseng.</title>
        <authorList>
            <person name="Zhao Y."/>
            <person name="Liu Q."/>
            <person name="Kang M.S."/>
            <person name="Jin F."/>
            <person name="Yu H."/>
            <person name="Im W.T."/>
        </authorList>
    </citation>
    <scope>NUCLEOTIDE SEQUENCE [LARGE SCALE GENOMIC DNA]</scope>
    <source>
        <strain evidence="10 11">Gsoil 636</strain>
    </source>
</reference>
<evidence type="ECO:0000256" key="7">
    <source>
        <dbReference type="ARBA" id="ARBA00048539"/>
    </source>
</evidence>
<comment type="similarity">
    <text evidence="8">Belongs to the tRNA(Ile)-lysidine synthase family.</text>
</comment>
<evidence type="ECO:0000256" key="2">
    <source>
        <dbReference type="ARBA" id="ARBA00022490"/>
    </source>
</evidence>
<dbReference type="PANTHER" id="PTHR43033:SF1">
    <property type="entry name" value="TRNA(ILE)-LYSIDINE SYNTHASE-RELATED"/>
    <property type="match status" value="1"/>
</dbReference>
<dbReference type="SUPFAM" id="SSF56037">
    <property type="entry name" value="PheT/TilS domain"/>
    <property type="match status" value="1"/>
</dbReference>
<keyword evidence="4 8" id="KW-0819">tRNA processing</keyword>
<keyword evidence="2 8" id="KW-0963">Cytoplasm</keyword>
<dbReference type="SMART" id="SM00977">
    <property type="entry name" value="TilS_C"/>
    <property type="match status" value="1"/>
</dbReference>
<proteinExistence type="inferred from homology"/>
<dbReference type="GO" id="GO:0032267">
    <property type="term" value="F:tRNA(Ile)-lysidine synthase activity"/>
    <property type="evidence" value="ECO:0007669"/>
    <property type="project" value="UniProtKB-EC"/>
</dbReference>
<evidence type="ECO:0000256" key="6">
    <source>
        <dbReference type="ARBA" id="ARBA00022840"/>
    </source>
</evidence>
<dbReference type="InterPro" id="IPR012796">
    <property type="entry name" value="Lysidine-tRNA-synth_C"/>
</dbReference>
<dbReference type="InterPro" id="IPR012795">
    <property type="entry name" value="tRNA_Ile_lys_synt_N"/>
</dbReference>
<dbReference type="Pfam" id="PF11734">
    <property type="entry name" value="TilS_C"/>
    <property type="match status" value="1"/>
</dbReference>
<dbReference type="InterPro" id="IPR012094">
    <property type="entry name" value="tRNA_Ile_lys_synt"/>
</dbReference>
<organism evidence="10 11">
    <name type="scientific">Flavisolibacter ginsenosidimutans</name>
    <dbReference type="NCBI Taxonomy" id="661481"/>
    <lineage>
        <taxon>Bacteria</taxon>
        <taxon>Pseudomonadati</taxon>
        <taxon>Bacteroidota</taxon>
        <taxon>Chitinophagia</taxon>
        <taxon>Chitinophagales</taxon>
        <taxon>Chitinophagaceae</taxon>
        <taxon>Flavisolibacter</taxon>
    </lineage>
</organism>
<evidence type="ECO:0000256" key="5">
    <source>
        <dbReference type="ARBA" id="ARBA00022741"/>
    </source>
</evidence>
<dbReference type="InterPro" id="IPR011063">
    <property type="entry name" value="TilS/TtcA_N"/>
</dbReference>
<evidence type="ECO:0000313" key="10">
    <source>
        <dbReference type="EMBL" id="QEC56355.1"/>
    </source>
</evidence>
<dbReference type="KEGG" id="fgg:FSB75_10795"/>
<evidence type="ECO:0000256" key="3">
    <source>
        <dbReference type="ARBA" id="ARBA00022598"/>
    </source>
</evidence>
<dbReference type="NCBIfam" id="TIGR02432">
    <property type="entry name" value="lysidine_TilS_N"/>
    <property type="match status" value="1"/>
</dbReference>
<comment type="subcellular location">
    <subcellularLocation>
        <location evidence="1 8">Cytoplasm</location>
    </subcellularLocation>
</comment>
<feature type="binding site" evidence="8">
    <location>
        <begin position="26"/>
        <end position="31"/>
    </location>
    <ligand>
        <name>ATP</name>
        <dbReference type="ChEBI" id="CHEBI:30616"/>
    </ligand>
</feature>
<dbReference type="Gene3D" id="3.40.50.620">
    <property type="entry name" value="HUPs"/>
    <property type="match status" value="1"/>
</dbReference>
<dbReference type="GO" id="GO:0006400">
    <property type="term" value="P:tRNA modification"/>
    <property type="evidence" value="ECO:0007669"/>
    <property type="project" value="UniProtKB-UniRule"/>
</dbReference>
<dbReference type="NCBIfam" id="TIGR02433">
    <property type="entry name" value="lysidine_TilS_C"/>
    <property type="match status" value="1"/>
</dbReference>
<dbReference type="PANTHER" id="PTHR43033">
    <property type="entry name" value="TRNA(ILE)-LYSIDINE SYNTHASE-RELATED"/>
    <property type="match status" value="1"/>
</dbReference>
<protein>
    <recommendedName>
        <fullName evidence="8">tRNA(Ile)-lysidine synthase</fullName>
        <ecNumber evidence="8">6.3.4.19</ecNumber>
    </recommendedName>
    <alternativeName>
        <fullName evidence="8">tRNA(Ile)-2-lysyl-cytidine synthase</fullName>
    </alternativeName>
    <alternativeName>
        <fullName evidence="8">tRNA(Ile)-lysidine synthetase</fullName>
    </alternativeName>
</protein>
<comment type="domain">
    <text evidence="8">The N-terminal region contains the highly conserved SGGXDS motif, predicted to be a P-loop motif involved in ATP binding.</text>
</comment>
<sequence length="442" mass="51195">MLETFIRVFKKKNLSLAKDKFLLAVSGGIDSVVLCELSKQAGLNFAIAHCNFGLRGEESNRDEAFVKSLAEKYSVDVFVQNFDTVSYASERKLSVQEAARELRYNWFEELRNEGGFAYTLLAHHADDNIETLLMNFFRGTGLEGLTGMPKEKKEAHCLRPMLQMRRKEIEAFAKENNLSWVEDSSNASNKYTRNFFRNELLPQLRSVFPQVDENLLNNIQRFQQTNLLYKELMADLKKKVCEVRGEEIHIPVLKLMKYKDTSLIYEIIKDFGFSETAVDEVLKLTKAESGKYIANKEYRIIRHRAWFIIAPTNTAAQIIVIEKEDSLARFGNGQLKLKFISREKFSLDTSPLVAQLDAKEIAFPLVLRKWKAGDYFYPLGMKKKKKLARFFIDQKLSKTEKEKVWVLESHKRIVWIVGHRIDDRFKLTDSTKEVLQISVSSL</sequence>
<keyword evidence="5 8" id="KW-0547">Nucleotide-binding</keyword>
<keyword evidence="6 8" id="KW-0067">ATP-binding</keyword>
<accession>A0A5B8UK16</accession>
<comment type="catalytic activity">
    <reaction evidence="7 8">
        <text>cytidine(34) in tRNA(Ile2) + L-lysine + ATP = lysidine(34) in tRNA(Ile2) + AMP + diphosphate + H(+)</text>
        <dbReference type="Rhea" id="RHEA:43744"/>
        <dbReference type="Rhea" id="RHEA-COMP:10625"/>
        <dbReference type="Rhea" id="RHEA-COMP:10670"/>
        <dbReference type="ChEBI" id="CHEBI:15378"/>
        <dbReference type="ChEBI" id="CHEBI:30616"/>
        <dbReference type="ChEBI" id="CHEBI:32551"/>
        <dbReference type="ChEBI" id="CHEBI:33019"/>
        <dbReference type="ChEBI" id="CHEBI:82748"/>
        <dbReference type="ChEBI" id="CHEBI:83665"/>
        <dbReference type="ChEBI" id="CHEBI:456215"/>
        <dbReference type="EC" id="6.3.4.19"/>
    </reaction>
</comment>
<gene>
    <name evidence="8 10" type="primary">tilS</name>
    <name evidence="10" type="ORF">FSB75_10795</name>
</gene>
<evidence type="ECO:0000256" key="1">
    <source>
        <dbReference type="ARBA" id="ARBA00004496"/>
    </source>
</evidence>
<dbReference type="Proteomes" id="UP000321204">
    <property type="component" value="Chromosome"/>
</dbReference>
<dbReference type="OrthoDB" id="9807403at2"/>
<dbReference type="CDD" id="cd01992">
    <property type="entry name" value="TilS_N"/>
    <property type="match status" value="1"/>
</dbReference>
<evidence type="ECO:0000313" key="11">
    <source>
        <dbReference type="Proteomes" id="UP000321204"/>
    </source>
</evidence>
<keyword evidence="11" id="KW-1185">Reference proteome</keyword>
<dbReference type="EMBL" id="CP042433">
    <property type="protein sequence ID" value="QEC56355.1"/>
    <property type="molecule type" value="Genomic_DNA"/>
</dbReference>
<keyword evidence="3 8" id="KW-0436">Ligase</keyword>
<dbReference type="GO" id="GO:0005737">
    <property type="term" value="C:cytoplasm"/>
    <property type="evidence" value="ECO:0007669"/>
    <property type="project" value="UniProtKB-SubCell"/>
</dbReference>
<evidence type="ECO:0000259" key="9">
    <source>
        <dbReference type="SMART" id="SM00977"/>
    </source>
</evidence>
<comment type="function">
    <text evidence="8">Ligates lysine onto the cytidine present at position 34 of the AUA codon-specific tRNA(Ile) that contains the anticodon CAU, in an ATP-dependent manner. Cytidine is converted to lysidine, thus changing the amino acid specificity of the tRNA from methionine to isoleucine.</text>
</comment>
<dbReference type="HAMAP" id="MF_01161">
    <property type="entry name" value="tRNA_Ile_lys_synt"/>
    <property type="match status" value="1"/>
</dbReference>